<gene>
    <name evidence="8" type="ORF">CRP01_16880</name>
</gene>
<dbReference type="InterPro" id="IPR029055">
    <property type="entry name" value="Ntn_hydrolases_N"/>
</dbReference>
<evidence type="ECO:0000256" key="7">
    <source>
        <dbReference type="SAM" id="SignalP"/>
    </source>
</evidence>
<feature type="binding site" evidence="6">
    <location>
        <position position="246"/>
    </location>
    <ligand>
        <name>Ca(2+)</name>
        <dbReference type="ChEBI" id="CHEBI:29108"/>
    </ligand>
</feature>
<dbReference type="GO" id="GO:0017000">
    <property type="term" value="P:antibiotic biosynthetic process"/>
    <property type="evidence" value="ECO:0007669"/>
    <property type="project" value="InterPro"/>
</dbReference>
<dbReference type="EMBL" id="PDUD01000022">
    <property type="protein sequence ID" value="PHN05193.1"/>
    <property type="molecule type" value="Genomic_DNA"/>
</dbReference>
<reference evidence="8 9" key="1">
    <citation type="submission" date="2017-10" db="EMBL/GenBank/DDBJ databases">
        <title>The draft genome sequence of Lewinella nigricans NBRC 102662.</title>
        <authorList>
            <person name="Wang K."/>
        </authorList>
    </citation>
    <scope>NUCLEOTIDE SEQUENCE [LARGE SCALE GENOMIC DNA]</scope>
    <source>
        <strain evidence="8 9">NBRC 102662</strain>
    </source>
</reference>
<feature type="active site" description="Nucleophile" evidence="5">
    <location>
        <position position="171"/>
    </location>
</feature>
<dbReference type="InterPro" id="IPR002692">
    <property type="entry name" value="S45"/>
</dbReference>
<dbReference type="InterPro" id="IPR023343">
    <property type="entry name" value="Penicillin_amidase_dom1"/>
</dbReference>
<evidence type="ECO:0000256" key="4">
    <source>
        <dbReference type="ARBA" id="ARBA00023145"/>
    </source>
</evidence>
<dbReference type="PROSITE" id="PS51257">
    <property type="entry name" value="PROKAR_LIPOPROTEIN"/>
    <property type="match status" value="1"/>
</dbReference>
<comment type="cofactor">
    <cofactor evidence="6">
        <name>Ca(2+)</name>
        <dbReference type="ChEBI" id="CHEBI:29108"/>
    </cofactor>
    <text evidence="6">Binds 1 Ca(2+) ion per dimer.</text>
</comment>
<keyword evidence="3" id="KW-0378">Hydrolase</keyword>
<accession>A0A2D0NBP6</accession>
<keyword evidence="2 7" id="KW-0732">Signal</keyword>
<dbReference type="Gene3D" id="1.10.1400.10">
    <property type="match status" value="1"/>
</dbReference>
<organism evidence="8 9">
    <name type="scientific">Flavilitoribacter nigricans (strain ATCC 23147 / DSM 23189 / NBRC 102662 / NCIMB 1420 / SS-2)</name>
    <name type="common">Lewinella nigricans</name>
    <dbReference type="NCBI Taxonomy" id="1122177"/>
    <lineage>
        <taxon>Bacteria</taxon>
        <taxon>Pseudomonadati</taxon>
        <taxon>Bacteroidota</taxon>
        <taxon>Saprospiria</taxon>
        <taxon>Saprospirales</taxon>
        <taxon>Lewinellaceae</taxon>
        <taxon>Flavilitoribacter</taxon>
    </lineage>
</organism>
<feature type="binding site" evidence="6">
    <location>
        <position position="243"/>
    </location>
    <ligand>
        <name>Ca(2+)</name>
        <dbReference type="ChEBI" id="CHEBI:29108"/>
    </ligand>
</feature>
<dbReference type="InterPro" id="IPR014395">
    <property type="entry name" value="Pen/GL7ACA/AHL_acylase"/>
</dbReference>
<dbReference type="Proteomes" id="UP000223913">
    <property type="component" value="Unassembled WGS sequence"/>
</dbReference>
<dbReference type="InterPro" id="IPR043146">
    <property type="entry name" value="Penicillin_amidase_N_B-knob"/>
</dbReference>
<dbReference type="GO" id="GO:0046872">
    <property type="term" value="F:metal ion binding"/>
    <property type="evidence" value="ECO:0007669"/>
    <property type="project" value="UniProtKB-KW"/>
</dbReference>
<evidence type="ECO:0000256" key="1">
    <source>
        <dbReference type="ARBA" id="ARBA00006586"/>
    </source>
</evidence>
<evidence type="ECO:0000256" key="2">
    <source>
        <dbReference type="ARBA" id="ARBA00022729"/>
    </source>
</evidence>
<comment type="caution">
    <text evidence="8">The sequence shown here is derived from an EMBL/GenBank/DDBJ whole genome shotgun (WGS) entry which is preliminary data.</text>
</comment>
<dbReference type="PANTHER" id="PTHR34218:SF3">
    <property type="entry name" value="ACYL-HOMOSERINE LACTONE ACYLASE PVDQ"/>
    <property type="match status" value="1"/>
</dbReference>
<dbReference type="SUPFAM" id="SSF56235">
    <property type="entry name" value="N-terminal nucleophile aminohydrolases (Ntn hydrolases)"/>
    <property type="match status" value="1"/>
</dbReference>
<evidence type="ECO:0000313" key="9">
    <source>
        <dbReference type="Proteomes" id="UP000223913"/>
    </source>
</evidence>
<keyword evidence="6" id="KW-0479">Metal-binding</keyword>
<evidence type="ECO:0000256" key="3">
    <source>
        <dbReference type="ARBA" id="ARBA00022801"/>
    </source>
</evidence>
<keyword evidence="6" id="KW-0106">Calcium</keyword>
<dbReference type="Gene3D" id="1.10.439.10">
    <property type="entry name" value="Penicillin Amidohydrolase, domain 1"/>
    <property type="match status" value="1"/>
</dbReference>
<dbReference type="RefSeq" id="WP_099151247.1">
    <property type="nucleotide sequence ID" value="NZ_PDUD01000022.1"/>
</dbReference>
<protein>
    <submittedName>
        <fullName evidence="8">Acylase</fullName>
    </submittedName>
</protein>
<dbReference type="Gene3D" id="3.60.20.10">
    <property type="entry name" value="Glutamine Phosphoribosylpyrophosphate, subunit 1, domain 1"/>
    <property type="match status" value="1"/>
</dbReference>
<evidence type="ECO:0000256" key="5">
    <source>
        <dbReference type="PIRSR" id="PIRSR001227-1"/>
    </source>
</evidence>
<dbReference type="InterPro" id="IPR043147">
    <property type="entry name" value="Penicillin_amidase_A-knob"/>
</dbReference>
<keyword evidence="9" id="KW-1185">Reference proteome</keyword>
<evidence type="ECO:0000256" key="6">
    <source>
        <dbReference type="PIRSR" id="PIRSR001227-2"/>
    </source>
</evidence>
<name>A0A2D0NBP6_FLAN2</name>
<feature type="binding site" evidence="6">
    <location>
        <position position="245"/>
    </location>
    <ligand>
        <name>Ca(2+)</name>
        <dbReference type="ChEBI" id="CHEBI:29108"/>
    </ligand>
</feature>
<feature type="chain" id="PRO_5013311122" evidence="7">
    <location>
        <begin position="21"/>
        <end position="682"/>
    </location>
</feature>
<feature type="signal peptide" evidence="7">
    <location>
        <begin position="1"/>
        <end position="20"/>
    </location>
</feature>
<dbReference type="OrthoDB" id="9759796at2"/>
<dbReference type="PIRSF" id="PIRSF001227">
    <property type="entry name" value="Pen_acylase"/>
    <property type="match status" value="1"/>
</dbReference>
<dbReference type="GO" id="GO:0016811">
    <property type="term" value="F:hydrolase activity, acting on carbon-nitrogen (but not peptide) bonds, in linear amides"/>
    <property type="evidence" value="ECO:0007669"/>
    <property type="project" value="InterPro"/>
</dbReference>
<dbReference type="AlphaFoldDB" id="A0A2D0NBP6"/>
<sequence>MKRGSYAFLLLVLIGCGAGATVDQNEILWDSWGIPHIYATHDSNLYQMMGWAQMRNHGNLVLKLMGEARARSAAYWGRDLERDQLLHQLGLIDAAERAFAGLSEEDRTVVEAFAKGINAYAAQHPEAIDKEYRVVLPVEARDIIYHSTRVFYFEFLINRNLGTARKWAPGSNGWAVNGSRTTSGNSMLLANPHLPWNDFWLFFEAHFVTPTNNLYGVTLVGLPVLGIAFNEQLGWTHTVNTLDNVDYYELNLQNGQYLLDGAYRDFEVDSVRIVSGTDANAGEKWVVKKRSEFGMVIETSGDRALAVTWPNMDGETNPLGQWKAMGEAHDLQEFQRALDKNALPLFNVLYSDKHDNILYHFGGHVPRKNGDWKKWQGVVPATGREELWNGYYAASELPGYLNPESGWLQNANDPPYTSTIPAPIQPEDYPDHIAPNHMSFRPQRSARLIQEADRLDLNEFIRLKHDTRSELALRLQDEFRQLMKETTDSLTLSALEVLTKWDGAFEADSEGAVLFANLINQVGSSKYFETPWSYKEPLRTPDGLKNSEAMLAAIRKAAETQLTQLGALNTPFGDVFRMKVGEHDYPGNGGPGNLGIFRTMNYAPGVDGRWQVVHGDTYICATEFGEQIQAKALLTYGNATQADNPHRGDQLKLAAEKQLREVWLSREQQEAHLELLEKLEDM</sequence>
<evidence type="ECO:0000313" key="8">
    <source>
        <dbReference type="EMBL" id="PHN05193.1"/>
    </source>
</evidence>
<dbReference type="PANTHER" id="PTHR34218">
    <property type="entry name" value="PEPTIDASE S45 PENICILLIN AMIDASE"/>
    <property type="match status" value="1"/>
</dbReference>
<comment type="similarity">
    <text evidence="1">Belongs to the peptidase S45 family.</text>
</comment>
<keyword evidence="4" id="KW-0865">Zymogen</keyword>
<dbReference type="Gene3D" id="2.30.120.10">
    <property type="match status" value="1"/>
</dbReference>
<proteinExistence type="inferred from homology"/>
<dbReference type="Pfam" id="PF01804">
    <property type="entry name" value="Penicil_amidase"/>
    <property type="match status" value="1"/>
</dbReference>